<dbReference type="CDD" id="cd00473">
    <property type="entry name" value="bS6"/>
    <property type="match status" value="1"/>
</dbReference>
<protein>
    <recommendedName>
        <fullName evidence="2 3">Small ribosomal subunit protein bS6</fullName>
    </recommendedName>
</protein>
<keyword evidence="3 4" id="KW-0689">Ribosomal protein</keyword>
<accession>A0A1F5ZCC8</accession>
<dbReference type="NCBIfam" id="TIGR00166">
    <property type="entry name" value="S6"/>
    <property type="match status" value="1"/>
</dbReference>
<dbReference type="GO" id="GO:0019843">
    <property type="term" value="F:rRNA binding"/>
    <property type="evidence" value="ECO:0007669"/>
    <property type="project" value="UniProtKB-UniRule"/>
</dbReference>
<evidence type="ECO:0000256" key="3">
    <source>
        <dbReference type="HAMAP-Rule" id="MF_00360"/>
    </source>
</evidence>
<organism evidence="4 5">
    <name type="scientific">Candidatus Gottesmanbacteria bacterium RBG_16_43_7</name>
    <dbReference type="NCBI Taxonomy" id="1798373"/>
    <lineage>
        <taxon>Bacteria</taxon>
        <taxon>Candidatus Gottesmaniibacteriota</taxon>
    </lineage>
</organism>
<comment type="function">
    <text evidence="3">Binds together with bS18 to 16S ribosomal RNA.</text>
</comment>
<proteinExistence type="inferred from homology"/>
<sequence length="97" mass="11266">MYAMRIYESMVILDPQLDATDTKKIEELIRKLMGEYAPQITKIEHLGKKQLKYKIMKQNEGIYALVTLRADGIKSSAIQKQAKLNPEILRYLMLHEA</sequence>
<comment type="similarity">
    <text evidence="1 3">Belongs to the bacterial ribosomal protein bS6 family.</text>
</comment>
<dbReference type="SUPFAM" id="SSF54995">
    <property type="entry name" value="Ribosomal protein S6"/>
    <property type="match status" value="1"/>
</dbReference>
<dbReference type="GO" id="GO:0003735">
    <property type="term" value="F:structural constituent of ribosome"/>
    <property type="evidence" value="ECO:0007669"/>
    <property type="project" value="InterPro"/>
</dbReference>
<dbReference type="Proteomes" id="UP000176854">
    <property type="component" value="Unassembled WGS sequence"/>
</dbReference>
<dbReference type="InterPro" id="IPR035980">
    <property type="entry name" value="Ribosomal_bS6_sf"/>
</dbReference>
<dbReference type="HAMAP" id="MF_00360">
    <property type="entry name" value="Ribosomal_bS6"/>
    <property type="match status" value="1"/>
</dbReference>
<dbReference type="GO" id="GO:0006412">
    <property type="term" value="P:translation"/>
    <property type="evidence" value="ECO:0007669"/>
    <property type="project" value="UniProtKB-UniRule"/>
</dbReference>
<dbReference type="Gene3D" id="3.30.70.60">
    <property type="match status" value="1"/>
</dbReference>
<dbReference type="InterPro" id="IPR020814">
    <property type="entry name" value="Ribosomal_S6_plastid/chlpt"/>
</dbReference>
<dbReference type="GO" id="GO:0005840">
    <property type="term" value="C:ribosome"/>
    <property type="evidence" value="ECO:0007669"/>
    <property type="project" value="UniProtKB-KW"/>
</dbReference>
<evidence type="ECO:0000313" key="4">
    <source>
        <dbReference type="EMBL" id="OGG09944.1"/>
    </source>
</evidence>
<evidence type="ECO:0000256" key="2">
    <source>
        <dbReference type="ARBA" id="ARBA00035294"/>
    </source>
</evidence>
<keyword evidence="3" id="KW-0687">Ribonucleoprotein</keyword>
<comment type="caution">
    <text evidence="4">The sequence shown here is derived from an EMBL/GenBank/DDBJ whole genome shotgun (WGS) entry which is preliminary data.</text>
</comment>
<reference evidence="4 5" key="1">
    <citation type="journal article" date="2016" name="Nat. Commun.">
        <title>Thousands of microbial genomes shed light on interconnected biogeochemical processes in an aquifer system.</title>
        <authorList>
            <person name="Anantharaman K."/>
            <person name="Brown C.T."/>
            <person name="Hug L.A."/>
            <person name="Sharon I."/>
            <person name="Castelle C.J."/>
            <person name="Probst A.J."/>
            <person name="Thomas B.C."/>
            <person name="Singh A."/>
            <person name="Wilkins M.J."/>
            <person name="Karaoz U."/>
            <person name="Brodie E.L."/>
            <person name="Williams K.H."/>
            <person name="Hubbard S.S."/>
            <person name="Banfield J.F."/>
        </authorList>
    </citation>
    <scope>NUCLEOTIDE SEQUENCE [LARGE SCALE GENOMIC DNA]</scope>
</reference>
<dbReference type="AlphaFoldDB" id="A0A1F5ZCC8"/>
<dbReference type="Pfam" id="PF01250">
    <property type="entry name" value="Ribosomal_S6"/>
    <property type="match status" value="1"/>
</dbReference>
<dbReference type="EMBL" id="MFJC01000008">
    <property type="protein sequence ID" value="OGG09944.1"/>
    <property type="molecule type" value="Genomic_DNA"/>
</dbReference>
<keyword evidence="3" id="KW-0694">RNA-binding</keyword>
<evidence type="ECO:0000256" key="1">
    <source>
        <dbReference type="ARBA" id="ARBA00009512"/>
    </source>
</evidence>
<keyword evidence="3" id="KW-0699">rRNA-binding</keyword>
<dbReference type="GO" id="GO:1990904">
    <property type="term" value="C:ribonucleoprotein complex"/>
    <property type="evidence" value="ECO:0007669"/>
    <property type="project" value="UniProtKB-KW"/>
</dbReference>
<gene>
    <name evidence="3" type="primary">rpsF</name>
    <name evidence="4" type="ORF">A2154_02545</name>
</gene>
<dbReference type="InterPro" id="IPR014717">
    <property type="entry name" value="Transl_elong_EF1B/ribsomal_bS6"/>
</dbReference>
<dbReference type="InterPro" id="IPR000529">
    <property type="entry name" value="Ribosomal_bS6"/>
</dbReference>
<name>A0A1F5ZCC8_9BACT</name>
<evidence type="ECO:0000313" key="5">
    <source>
        <dbReference type="Proteomes" id="UP000176854"/>
    </source>
</evidence>
<dbReference type="STRING" id="1798373.A2154_02545"/>